<feature type="transmembrane region" description="Helical" evidence="1">
    <location>
        <begin position="187"/>
        <end position="211"/>
    </location>
</feature>
<feature type="transmembrane region" description="Helical" evidence="1">
    <location>
        <begin position="223"/>
        <end position="246"/>
    </location>
</feature>
<protein>
    <recommendedName>
        <fullName evidence="4">TraX family protein</fullName>
    </recommendedName>
</protein>
<evidence type="ECO:0000256" key="1">
    <source>
        <dbReference type="SAM" id="Phobius"/>
    </source>
</evidence>
<dbReference type="InterPro" id="IPR008875">
    <property type="entry name" value="TraX"/>
</dbReference>
<keyword evidence="1" id="KW-1133">Transmembrane helix</keyword>
<feature type="transmembrane region" description="Helical" evidence="1">
    <location>
        <begin position="139"/>
        <end position="158"/>
    </location>
</feature>
<evidence type="ECO:0008006" key="4">
    <source>
        <dbReference type="Google" id="ProtNLM"/>
    </source>
</evidence>
<dbReference type="RefSeq" id="WP_086312424.1">
    <property type="nucleotide sequence ID" value="NZ_CP147244.1"/>
</dbReference>
<organism evidence="2 3">
    <name type="scientific">Candidatus Enterococcus palustris</name>
    <dbReference type="NCBI Taxonomy" id="1834189"/>
    <lineage>
        <taxon>Bacteria</taxon>
        <taxon>Bacillati</taxon>
        <taxon>Bacillota</taxon>
        <taxon>Bacilli</taxon>
        <taxon>Lactobacillales</taxon>
        <taxon>Enterococcaceae</taxon>
        <taxon>Enterococcus</taxon>
    </lineage>
</organism>
<proteinExistence type="predicted"/>
<feature type="transmembrane region" description="Helical" evidence="1">
    <location>
        <begin position="113"/>
        <end position="132"/>
    </location>
</feature>
<gene>
    <name evidence="2" type="ORF">A5821_000135</name>
</gene>
<dbReference type="Proteomes" id="UP000194948">
    <property type="component" value="Chromosome"/>
</dbReference>
<reference evidence="2" key="1">
    <citation type="submission" date="2017-05" db="EMBL/GenBank/DDBJ databases">
        <authorList>
            <consortium name="The Broad Institute Genomics Platform"/>
            <consortium name="The Broad Institute Genomic Center for Infectious Diseases"/>
            <person name="Earl A."/>
            <person name="Manson A."/>
            <person name="Schwartman J."/>
            <person name="Gilmore M."/>
            <person name="Abouelleil A."/>
            <person name="Cao P."/>
            <person name="Chapman S."/>
            <person name="Cusick C."/>
            <person name="Shea T."/>
            <person name="Young S."/>
            <person name="Neafsey D."/>
            <person name="Nusbaum C."/>
            <person name="Birren B."/>
        </authorList>
    </citation>
    <scope>NUCLEOTIDE SEQUENCE</scope>
    <source>
        <strain evidence="2">7F3_DIV0205</strain>
    </source>
</reference>
<feature type="transmembrane region" description="Helical" evidence="1">
    <location>
        <begin position="51"/>
        <end position="75"/>
    </location>
</feature>
<dbReference type="AlphaFoldDB" id="A0AAQ3Y3Q2"/>
<evidence type="ECO:0000313" key="3">
    <source>
        <dbReference type="Proteomes" id="UP000194948"/>
    </source>
</evidence>
<reference evidence="2" key="2">
    <citation type="submission" date="2024-03" db="EMBL/GenBank/DDBJ databases">
        <title>The Genome Sequence of Enterococcus sp. DIV0205d.</title>
        <authorList>
            <consortium name="The Broad Institute Genomics Platform"/>
            <consortium name="The Broad Institute Microbial Omics Core"/>
            <consortium name="The Broad Institute Genomic Center for Infectious Diseases"/>
            <person name="Earl A."/>
            <person name="Manson A."/>
            <person name="Gilmore M."/>
            <person name="Schwartman J."/>
            <person name="Shea T."/>
            <person name="Abouelleil A."/>
            <person name="Cao P."/>
            <person name="Chapman S."/>
            <person name="Cusick C."/>
            <person name="Young S."/>
            <person name="Neafsey D."/>
            <person name="Nusbaum C."/>
            <person name="Birren B."/>
        </authorList>
    </citation>
    <scope>NUCLEOTIDE SEQUENCE</scope>
    <source>
        <strain evidence="2">7F3_DIV0205</strain>
    </source>
</reference>
<accession>A0AAQ3Y3Q2</accession>
<dbReference type="EMBL" id="CP147244">
    <property type="protein sequence ID" value="WYJ99059.1"/>
    <property type="molecule type" value="Genomic_DNA"/>
</dbReference>
<name>A0AAQ3Y3Q2_9ENTE</name>
<evidence type="ECO:0000313" key="2">
    <source>
        <dbReference type="EMBL" id="WYJ99059.1"/>
    </source>
</evidence>
<keyword evidence="3" id="KW-1185">Reference proteome</keyword>
<feature type="transmembrane region" description="Helical" evidence="1">
    <location>
        <begin position="87"/>
        <end position="107"/>
    </location>
</feature>
<keyword evidence="1" id="KW-0472">Membrane</keyword>
<dbReference type="Pfam" id="PF05857">
    <property type="entry name" value="TraX"/>
    <property type="match status" value="1"/>
</dbReference>
<sequence length="247" mass="28353">METPHFLSGSQLKWIAIFAMLLDHTAKIISFQPSLAMSLPFTSEPDPLAESLQAIFPVFILIGRLAFPIFCFLLVEGFLHTSNTKRYLVRLALFALISEVPYDLAFSHQLIDLRSQNVFFTLLIGLIVIIGLKKLATRSMATTILSLGLIGTGIFLAEWLHTDYGGWIGVLLIVVLYLFRDFRLLKCLLGAIILLQNSLFGPIAFFLIYFYNGKRGKQWKYFFYWFYPVHLFVLTSIQQFLIMPYFN</sequence>
<keyword evidence="1" id="KW-0812">Transmembrane</keyword>